<proteinExistence type="inferred from homology"/>
<evidence type="ECO:0000256" key="5">
    <source>
        <dbReference type="SAM" id="MobiDB-lite"/>
    </source>
</evidence>
<evidence type="ECO:0000256" key="2">
    <source>
        <dbReference type="ARBA" id="ARBA00006432"/>
    </source>
</evidence>
<dbReference type="KEGG" id="abas:ACPOL_3341"/>
<keyword evidence="3" id="KW-0596">Phosphopantetheine</keyword>
<dbReference type="InterPro" id="IPR001031">
    <property type="entry name" value="Thioesterase"/>
</dbReference>
<dbReference type="Pfam" id="PF13193">
    <property type="entry name" value="AMP-binding_C"/>
    <property type="match status" value="1"/>
</dbReference>
<protein>
    <submittedName>
        <fullName evidence="7">Peptide synthetase</fullName>
    </submittedName>
</protein>
<feature type="compositionally biased region" description="Basic and acidic residues" evidence="5">
    <location>
        <begin position="822"/>
        <end position="844"/>
    </location>
</feature>
<dbReference type="PANTHER" id="PTHR45527">
    <property type="entry name" value="NONRIBOSOMAL PEPTIDE SYNTHETASE"/>
    <property type="match status" value="1"/>
</dbReference>
<dbReference type="GO" id="GO:0043041">
    <property type="term" value="P:amino acid activation for nonribosomal peptide biosynthetic process"/>
    <property type="evidence" value="ECO:0007669"/>
    <property type="project" value="TreeGrafter"/>
</dbReference>
<dbReference type="NCBIfam" id="TIGR01733">
    <property type="entry name" value="AA-adenyl-dom"/>
    <property type="match status" value="1"/>
</dbReference>
<dbReference type="FunFam" id="2.30.38.10:FF:000001">
    <property type="entry name" value="Non-ribosomal peptide synthetase PvdI"/>
    <property type="match status" value="1"/>
</dbReference>
<dbReference type="SUPFAM" id="SSF47336">
    <property type="entry name" value="ACP-like"/>
    <property type="match status" value="1"/>
</dbReference>
<dbReference type="PROSITE" id="PS00012">
    <property type="entry name" value="PHOSPHOPANTETHEINE"/>
    <property type="match status" value="1"/>
</dbReference>
<dbReference type="InterPro" id="IPR010071">
    <property type="entry name" value="AA_adenyl_dom"/>
</dbReference>
<dbReference type="SUPFAM" id="SSF56801">
    <property type="entry name" value="Acetyl-CoA synthetase-like"/>
    <property type="match status" value="1"/>
</dbReference>
<gene>
    <name evidence="7" type="ORF">ACPOL_3341</name>
</gene>
<dbReference type="Proteomes" id="UP000253606">
    <property type="component" value="Chromosome"/>
</dbReference>
<dbReference type="InterPro" id="IPR009081">
    <property type="entry name" value="PP-bd_ACP"/>
</dbReference>
<evidence type="ECO:0000256" key="3">
    <source>
        <dbReference type="ARBA" id="ARBA00022450"/>
    </source>
</evidence>
<dbReference type="InterPro" id="IPR000873">
    <property type="entry name" value="AMP-dep_synth/lig_dom"/>
</dbReference>
<dbReference type="Pfam" id="PF00550">
    <property type="entry name" value="PP-binding"/>
    <property type="match status" value="1"/>
</dbReference>
<dbReference type="GO" id="GO:0005737">
    <property type="term" value="C:cytoplasm"/>
    <property type="evidence" value="ECO:0007669"/>
    <property type="project" value="TreeGrafter"/>
</dbReference>
<dbReference type="PANTHER" id="PTHR45527:SF1">
    <property type="entry name" value="FATTY ACID SYNTHASE"/>
    <property type="match status" value="1"/>
</dbReference>
<keyword evidence="4" id="KW-0597">Phosphoprotein</keyword>
<dbReference type="PROSITE" id="PS50075">
    <property type="entry name" value="CARRIER"/>
    <property type="match status" value="1"/>
</dbReference>
<dbReference type="InterPro" id="IPR020845">
    <property type="entry name" value="AMP-binding_CS"/>
</dbReference>
<dbReference type="InterPro" id="IPR006162">
    <property type="entry name" value="Ppantetheine_attach_site"/>
</dbReference>
<name>A0A2Z5G0K1_9BACT</name>
<organism evidence="7 8">
    <name type="scientific">Acidisarcina polymorpha</name>
    <dbReference type="NCBI Taxonomy" id="2211140"/>
    <lineage>
        <taxon>Bacteria</taxon>
        <taxon>Pseudomonadati</taxon>
        <taxon>Acidobacteriota</taxon>
        <taxon>Terriglobia</taxon>
        <taxon>Terriglobales</taxon>
        <taxon>Acidobacteriaceae</taxon>
        <taxon>Acidisarcina</taxon>
    </lineage>
</organism>
<dbReference type="Gene3D" id="3.40.50.980">
    <property type="match status" value="2"/>
</dbReference>
<feature type="domain" description="Carrier" evidence="6">
    <location>
        <begin position="457"/>
        <end position="532"/>
    </location>
</feature>
<dbReference type="FunFam" id="1.10.1200.10:FF:000005">
    <property type="entry name" value="Nonribosomal peptide synthetase 1"/>
    <property type="match status" value="1"/>
</dbReference>
<dbReference type="PROSITE" id="PS00455">
    <property type="entry name" value="AMP_BINDING"/>
    <property type="match status" value="1"/>
</dbReference>
<dbReference type="GO" id="GO:0031177">
    <property type="term" value="F:phosphopantetheine binding"/>
    <property type="evidence" value="ECO:0007669"/>
    <property type="project" value="TreeGrafter"/>
</dbReference>
<dbReference type="InterPro" id="IPR025110">
    <property type="entry name" value="AMP-bd_C"/>
</dbReference>
<dbReference type="GO" id="GO:0044550">
    <property type="term" value="P:secondary metabolite biosynthetic process"/>
    <property type="evidence" value="ECO:0007669"/>
    <property type="project" value="TreeGrafter"/>
</dbReference>
<dbReference type="SUPFAM" id="SSF53474">
    <property type="entry name" value="alpha/beta-Hydrolases"/>
    <property type="match status" value="1"/>
</dbReference>
<feature type="region of interest" description="Disordered" evidence="5">
    <location>
        <begin position="820"/>
        <end position="851"/>
    </location>
</feature>
<evidence type="ECO:0000313" key="8">
    <source>
        <dbReference type="Proteomes" id="UP000253606"/>
    </source>
</evidence>
<evidence type="ECO:0000259" key="6">
    <source>
        <dbReference type="PROSITE" id="PS50075"/>
    </source>
</evidence>
<dbReference type="InterPro" id="IPR036736">
    <property type="entry name" value="ACP-like_sf"/>
</dbReference>
<sequence>MVIGLLAILKAGGAYVPLDPASPMERLAFMIEDSVPLAVLTQQSVLPAFGRLPETLLVVNLEEDAGFWGSQSMKNPDPATLGLTSRHLAYVIYTSGSTGKPKGVVVEHRNITNYLFWTLSAYFQEKGSGSPAIHSIGFDGLVTTFYGPILCGQRLTLLSPGSEMTSIAQFGSSEHAPYTMVKVTPSHLKLLNRAFSSNDKNAPTRILMIGGEALVPADLLFWQQRFPEVRMVNHFGPTETTVGCCTFDIVEPLDGSSSIPIGRPISNMRIYILDECGEPVPIGAIGEIYVSGAGVARGYWNRQELTEERFLDDPFAAEVGVRMYRTGDLGRYRDDGNIEFLGRNDFQVKIRGFRIELGEIEACLAQHPSVGDAVVLAREDIPGDKRLVAYYTSADPKEPSIGARLLRAHLSGKLPDYMVPAAYVELNALPLTVNGKLDRTALSAPETKAYSVGCYEAPIGQVEETLARLWGETLEIEQVGRNDDFFELGGHSLLATRLVGQVANVFGVQINVEALLLAPTIRELAVRVTTGDESPDPWGIVPIQPFGDKTPIIAINHPMMYQKLSRSIGTDRPFLAVQVFDPYNPQALPSLSLEEIAGEYVRLIRMAIPSGPYMLIGLCNAGLLAYETARLLRQAGQPVPLVVMADTWCPGHRVCLTIVQRILRKRMNLSIKLRHHWRQLRLVRTAKLRLEEYLAQTRVFKWTRFLKLLSQLRLLEDPSAPIEINSRGAWFLPALRNACANYQVPATTDDVVLLVSETVPNAHFVNPTLGWSNFVKGKLSHYRLPEFHNYMFKNNATVAQIAEHLEPLLKQVDLNISQLGDSADRKGRQDRRKVAEHHGKDGRTVRPLQHR</sequence>
<reference evidence="7 8" key="1">
    <citation type="journal article" date="2018" name="Front. Microbiol.">
        <title>Hydrolytic Capabilities as a Key to Environmental Success: Chitinolytic and Cellulolytic Acidobacteria From Acidic Sub-arctic Soils and Boreal Peatlands.</title>
        <authorList>
            <person name="Belova S.E."/>
            <person name="Ravin N.V."/>
            <person name="Pankratov T.A."/>
            <person name="Rakitin A.L."/>
            <person name="Ivanova A.A."/>
            <person name="Beletsky A.V."/>
            <person name="Mardanov A.V."/>
            <person name="Sinninghe Damste J.S."/>
            <person name="Dedysh S.N."/>
        </authorList>
    </citation>
    <scope>NUCLEOTIDE SEQUENCE [LARGE SCALE GENOMIC DNA]</scope>
    <source>
        <strain evidence="7 8">SBC82</strain>
    </source>
</reference>
<dbReference type="Gene3D" id="2.30.38.10">
    <property type="entry name" value="Luciferase, Domain 3"/>
    <property type="match status" value="1"/>
</dbReference>
<evidence type="ECO:0000256" key="4">
    <source>
        <dbReference type="ARBA" id="ARBA00022553"/>
    </source>
</evidence>
<evidence type="ECO:0000256" key="1">
    <source>
        <dbReference type="ARBA" id="ARBA00001957"/>
    </source>
</evidence>
<dbReference type="InterPro" id="IPR045851">
    <property type="entry name" value="AMP-bd_C_sf"/>
</dbReference>
<dbReference type="Gene3D" id="3.40.50.1820">
    <property type="entry name" value="alpha/beta hydrolase"/>
    <property type="match status" value="1"/>
</dbReference>
<dbReference type="CDD" id="cd05930">
    <property type="entry name" value="A_NRPS"/>
    <property type="match status" value="1"/>
</dbReference>
<comment type="similarity">
    <text evidence="2">Belongs to the ATP-dependent AMP-binding enzyme family.</text>
</comment>
<dbReference type="Pfam" id="PF00501">
    <property type="entry name" value="AMP-binding"/>
    <property type="match status" value="1"/>
</dbReference>
<dbReference type="FunFam" id="3.30.300.30:FF:000010">
    <property type="entry name" value="Enterobactin synthetase component F"/>
    <property type="match status" value="1"/>
</dbReference>
<evidence type="ECO:0000313" key="7">
    <source>
        <dbReference type="EMBL" id="AXC12632.1"/>
    </source>
</evidence>
<comment type="cofactor">
    <cofactor evidence="1">
        <name>pantetheine 4'-phosphate</name>
        <dbReference type="ChEBI" id="CHEBI:47942"/>
    </cofactor>
</comment>
<dbReference type="Pfam" id="PF00975">
    <property type="entry name" value="Thioesterase"/>
    <property type="match status" value="1"/>
</dbReference>
<accession>A0A2Z5G0K1</accession>
<dbReference type="AlphaFoldDB" id="A0A2Z5G0K1"/>
<dbReference type="InterPro" id="IPR029058">
    <property type="entry name" value="AB_hydrolase_fold"/>
</dbReference>
<dbReference type="Gene3D" id="3.30.300.30">
    <property type="match status" value="1"/>
</dbReference>
<dbReference type="EMBL" id="CP030840">
    <property type="protein sequence ID" value="AXC12632.1"/>
    <property type="molecule type" value="Genomic_DNA"/>
</dbReference>
<keyword evidence="8" id="KW-1185">Reference proteome</keyword>
<dbReference type="Gene3D" id="1.10.1200.10">
    <property type="entry name" value="ACP-like"/>
    <property type="match status" value="1"/>
</dbReference>